<dbReference type="InterPro" id="IPR036179">
    <property type="entry name" value="Ig-like_dom_sf"/>
</dbReference>
<feature type="transmembrane region" description="Helical" evidence="10">
    <location>
        <begin position="239"/>
        <end position="260"/>
    </location>
</feature>
<dbReference type="AlphaFoldDB" id="A0A4Z2JEE9"/>
<keyword evidence="3" id="KW-0732">Signal</keyword>
<keyword evidence="12" id="KW-0813">Transport</keyword>
<evidence type="ECO:0000256" key="9">
    <source>
        <dbReference type="SAM" id="MobiDB-lite"/>
    </source>
</evidence>
<protein>
    <submittedName>
        <fullName evidence="12">Sodium channel subunit beta-4</fullName>
    </submittedName>
</protein>
<evidence type="ECO:0000256" key="3">
    <source>
        <dbReference type="ARBA" id="ARBA00022729"/>
    </source>
</evidence>
<evidence type="ECO:0000256" key="7">
    <source>
        <dbReference type="ARBA" id="ARBA00023180"/>
    </source>
</evidence>
<keyword evidence="7" id="KW-0325">Glycoprotein</keyword>
<dbReference type="Proteomes" id="UP000314294">
    <property type="component" value="Unassembled WGS sequence"/>
</dbReference>
<evidence type="ECO:0000256" key="1">
    <source>
        <dbReference type="ARBA" id="ARBA00004479"/>
    </source>
</evidence>
<keyword evidence="8" id="KW-0393">Immunoglobulin domain</keyword>
<dbReference type="PANTHER" id="PTHR13869:SF14">
    <property type="entry name" value="SODIUM CHANNEL SUBUNIT BETA-4"/>
    <property type="match status" value="1"/>
</dbReference>
<evidence type="ECO:0000256" key="10">
    <source>
        <dbReference type="SAM" id="Phobius"/>
    </source>
</evidence>
<keyword evidence="12" id="KW-0406">Ion transport</keyword>
<keyword evidence="5 10" id="KW-0472">Membrane</keyword>
<dbReference type="PROSITE" id="PS50835">
    <property type="entry name" value="IG_LIKE"/>
    <property type="match status" value="1"/>
</dbReference>
<dbReference type="GO" id="GO:0060307">
    <property type="term" value="P:regulation of ventricular cardiac muscle cell membrane repolarization"/>
    <property type="evidence" value="ECO:0007669"/>
    <property type="project" value="TreeGrafter"/>
</dbReference>
<keyword evidence="2 10" id="KW-0812">Transmembrane</keyword>
<evidence type="ECO:0000313" key="12">
    <source>
        <dbReference type="EMBL" id="TNN88645.1"/>
    </source>
</evidence>
<dbReference type="SMART" id="SM00406">
    <property type="entry name" value="IGv"/>
    <property type="match status" value="1"/>
</dbReference>
<dbReference type="GO" id="GO:0086002">
    <property type="term" value="P:cardiac muscle cell action potential involved in contraction"/>
    <property type="evidence" value="ECO:0007669"/>
    <property type="project" value="TreeGrafter"/>
</dbReference>
<evidence type="ECO:0000256" key="4">
    <source>
        <dbReference type="ARBA" id="ARBA00022989"/>
    </source>
</evidence>
<keyword evidence="6" id="KW-1015">Disulfide bond</keyword>
<evidence type="ECO:0000256" key="8">
    <source>
        <dbReference type="ARBA" id="ARBA00023319"/>
    </source>
</evidence>
<sequence>MQPTERTGKSCESLPQECSGVKRACSLPPGRASFGVQTPRPYILDSLQSPRELPSCAKGYCPSYLGAAGSCSSICLGADLAAMEVQWFRVQLPRLGLILSTLLGVWSVQALEMIVGKIPFLQAVNGSTVMLPCTYASCIGTQDLYFNWQFNDNGTMLKVCESLIVNEGVEPHVEIFRERVEFVGKNIKNNVSILLWNITFEDGGLYTCFGRNPKEKGRNHSAIFKLIVVDELTVVDNTLTIMIASAVGGAIAALMGFMLLKNFTIYVLARIEEKNKECLVTSSGIDNTENGLSGSKADSKPTPKKK</sequence>
<dbReference type="InterPro" id="IPR013783">
    <property type="entry name" value="Ig-like_fold"/>
</dbReference>
<dbReference type="EMBL" id="SRLO01000004">
    <property type="protein sequence ID" value="TNN88645.1"/>
    <property type="molecule type" value="Genomic_DNA"/>
</dbReference>
<dbReference type="SUPFAM" id="SSF48726">
    <property type="entry name" value="Immunoglobulin"/>
    <property type="match status" value="1"/>
</dbReference>
<dbReference type="InterPro" id="IPR013106">
    <property type="entry name" value="Ig_V-set"/>
</dbReference>
<keyword evidence="4 10" id="KW-1133">Transmembrane helix</keyword>
<dbReference type="SMART" id="SM00409">
    <property type="entry name" value="IG"/>
    <property type="match status" value="1"/>
</dbReference>
<keyword evidence="12" id="KW-0407">Ion channel</keyword>
<dbReference type="GO" id="GO:0044325">
    <property type="term" value="F:transmembrane transporter binding"/>
    <property type="evidence" value="ECO:0007669"/>
    <property type="project" value="TreeGrafter"/>
</dbReference>
<proteinExistence type="predicted"/>
<dbReference type="GO" id="GO:0001518">
    <property type="term" value="C:voltage-gated sodium channel complex"/>
    <property type="evidence" value="ECO:0007669"/>
    <property type="project" value="TreeGrafter"/>
</dbReference>
<evidence type="ECO:0000259" key="11">
    <source>
        <dbReference type="PROSITE" id="PS50835"/>
    </source>
</evidence>
<name>A0A4Z2JEE9_9TELE</name>
<dbReference type="InterPro" id="IPR007110">
    <property type="entry name" value="Ig-like_dom"/>
</dbReference>
<evidence type="ECO:0000256" key="5">
    <source>
        <dbReference type="ARBA" id="ARBA00023136"/>
    </source>
</evidence>
<feature type="region of interest" description="Disordered" evidence="9">
    <location>
        <begin position="286"/>
        <end position="306"/>
    </location>
</feature>
<reference evidence="12 13" key="1">
    <citation type="submission" date="2019-03" db="EMBL/GenBank/DDBJ databases">
        <title>First draft genome of Liparis tanakae, snailfish: a comprehensive survey of snailfish specific genes.</title>
        <authorList>
            <person name="Kim W."/>
            <person name="Song I."/>
            <person name="Jeong J.-H."/>
            <person name="Kim D."/>
            <person name="Kim S."/>
            <person name="Ryu S."/>
            <person name="Song J.Y."/>
            <person name="Lee S.K."/>
        </authorList>
    </citation>
    <scope>NUCLEOTIDE SEQUENCE [LARGE SCALE GENOMIC DNA]</scope>
    <source>
        <tissue evidence="12">Muscle</tissue>
    </source>
</reference>
<comment type="subcellular location">
    <subcellularLocation>
        <location evidence="1">Membrane</location>
        <topology evidence="1">Single-pass type I membrane protein</topology>
    </subcellularLocation>
</comment>
<dbReference type="GO" id="GO:0017080">
    <property type="term" value="F:sodium channel regulator activity"/>
    <property type="evidence" value="ECO:0007669"/>
    <property type="project" value="TreeGrafter"/>
</dbReference>
<dbReference type="Gene3D" id="2.60.40.10">
    <property type="entry name" value="Immunoglobulins"/>
    <property type="match status" value="1"/>
</dbReference>
<dbReference type="OrthoDB" id="8778219at2759"/>
<dbReference type="Pfam" id="PF07686">
    <property type="entry name" value="V-set"/>
    <property type="match status" value="1"/>
</dbReference>
<organism evidence="12 13">
    <name type="scientific">Liparis tanakae</name>
    <name type="common">Tanaka's snailfish</name>
    <dbReference type="NCBI Taxonomy" id="230148"/>
    <lineage>
        <taxon>Eukaryota</taxon>
        <taxon>Metazoa</taxon>
        <taxon>Chordata</taxon>
        <taxon>Craniata</taxon>
        <taxon>Vertebrata</taxon>
        <taxon>Euteleostomi</taxon>
        <taxon>Actinopterygii</taxon>
        <taxon>Neopterygii</taxon>
        <taxon>Teleostei</taxon>
        <taxon>Neoteleostei</taxon>
        <taxon>Acanthomorphata</taxon>
        <taxon>Eupercaria</taxon>
        <taxon>Perciformes</taxon>
        <taxon>Cottioidei</taxon>
        <taxon>Cottales</taxon>
        <taxon>Liparidae</taxon>
        <taxon>Liparis</taxon>
    </lineage>
</organism>
<comment type="caution">
    <text evidence="12">The sequence shown here is derived from an EMBL/GenBank/DDBJ whole genome shotgun (WGS) entry which is preliminary data.</text>
</comment>
<evidence type="ECO:0000256" key="6">
    <source>
        <dbReference type="ARBA" id="ARBA00023157"/>
    </source>
</evidence>
<dbReference type="InterPro" id="IPR003599">
    <property type="entry name" value="Ig_sub"/>
</dbReference>
<accession>A0A4Z2JEE9</accession>
<evidence type="ECO:0000313" key="13">
    <source>
        <dbReference type="Proteomes" id="UP000314294"/>
    </source>
</evidence>
<feature type="compositionally biased region" description="Basic and acidic residues" evidence="9">
    <location>
        <begin position="297"/>
        <end position="306"/>
    </location>
</feature>
<gene>
    <name evidence="12" type="primary">Scn4b</name>
    <name evidence="12" type="ORF">EYF80_000977</name>
</gene>
<dbReference type="GO" id="GO:0034220">
    <property type="term" value="P:monoatomic ion transmembrane transport"/>
    <property type="evidence" value="ECO:0007669"/>
    <property type="project" value="UniProtKB-KW"/>
</dbReference>
<evidence type="ECO:0000256" key="2">
    <source>
        <dbReference type="ARBA" id="ARBA00022692"/>
    </source>
</evidence>
<keyword evidence="13" id="KW-1185">Reference proteome</keyword>
<feature type="domain" description="Ig-like" evidence="11">
    <location>
        <begin position="93"/>
        <end position="225"/>
    </location>
</feature>
<dbReference type="InterPro" id="IPR000920">
    <property type="entry name" value="Myelin_P0-rel"/>
</dbReference>
<dbReference type="PANTHER" id="PTHR13869">
    <property type="entry name" value="MYELIN P0 RELATED"/>
    <property type="match status" value="1"/>
</dbReference>